<feature type="domain" description="Putative zinc-finger" evidence="1">
    <location>
        <begin position="11"/>
        <end position="44"/>
    </location>
</feature>
<dbReference type="Pfam" id="PF13490">
    <property type="entry name" value="zf-HC2"/>
    <property type="match status" value="1"/>
</dbReference>
<sequence length="94" mass="10551">MSCGGPHAVDCGKVLEAVYLYLDGEIDFDHKHLVRSHLDECSPCLREFGVEHEVKLLVARRCGGERAPESLRESVLERLRAARIDADAAEFRTE</sequence>
<evidence type="ECO:0000313" key="2">
    <source>
        <dbReference type="EMBL" id="SBW19677.1"/>
    </source>
</evidence>
<dbReference type="NCBIfam" id="TIGR03988">
    <property type="entry name" value="antisig_RsrA"/>
    <property type="match status" value="1"/>
</dbReference>
<dbReference type="Proteomes" id="UP000199013">
    <property type="component" value="Unassembled WGS sequence"/>
</dbReference>
<dbReference type="EMBL" id="FLUV01000602">
    <property type="protein sequence ID" value="SBW19677.1"/>
    <property type="molecule type" value="Genomic_DNA"/>
</dbReference>
<accession>A0A1C3NVN9</accession>
<gene>
    <name evidence="2" type="ORF">FDG2_1468</name>
</gene>
<organism evidence="2 3">
    <name type="scientific">Candidatus Protofrankia californiensis</name>
    <dbReference type="NCBI Taxonomy" id="1839754"/>
    <lineage>
        <taxon>Bacteria</taxon>
        <taxon>Bacillati</taxon>
        <taxon>Actinomycetota</taxon>
        <taxon>Actinomycetes</taxon>
        <taxon>Frankiales</taxon>
        <taxon>Frankiaceae</taxon>
        <taxon>Protofrankia</taxon>
    </lineage>
</organism>
<proteinExistence type="predicted"/>
<dbReference type="InterPro" id="IPR027383">
    <property type="entry name" value="Znf_put"/>
</dbReference>
<name>A0A1C3NVN9_9ACTN</name>
<dbReference type="AlphaFoldDB" id="A0A1C3NVN9"/>
<protein>
    <submittedName>
        <fullName evidence="2">Anti-sigma factor</fullName>
    </submittedName>
</protein>
<dbReference type="InterPro" id="IPR024020">
    <property type="entry name" value="Anit_sigma_mycothiol_RsrA"/>
</dbReference>
<reference evidence="3" key="1">
    <citation type="submission" date="2016-02" db="EMBL/GenBank/DDBJ databases">
        <authorList>
            <person name="Wibberg D."/>
        </authorList>
    </citation>
    <scope>NUCLEOTIDE SEQUENCE [LARGE SCALE GENOMIC DNA]</scope>
</reference>
<evidence type="ECO:0000313" key="3">
    <source>
        <dbReference type="Proteomes" id="UP000199013"/>
    </source>
</evidence>
<keyword evidence="3" id="KW-1185">Reference proteome</keyword>
<evidence type="ECO:0000259" key="1">
    <source>
        <dbReference type="Pfam" id="PF13490"/>
    </source>
</evidence>